<gene>
    <name evidence="2" type="ORF">Ahy_A07g033621</name>
</gene>
<dbReference type="Pfam" id="PF02721">
    <property type="entry name" value="DUF223"/>
    <property type="match status" value="1"/>
</dbReference>
<evidence type="ECO:0000259" key="1">
    <source>
        <dbReference type="Pfam" id="PF02721"/>
    </source>
</evidence>
<evidence type="ECO:0000313" key="3">
    <source>
        <dbReference type="Proteomes" id="UP000289738"/>
    </source>
</evidence>
<dbReference type="Proteomes" id="UP000289738">
    <property type="component" value="Chromosome A07"/>
</dbReference>
<reference evidence="2 3" key="1">
    <citation type="submission" date="2019-01" db="EMBL/GenBank/DDBJ databases">
        <title>Sequencing of cultivated peanut Arachis hypogaea provides insights into genome evolution and oil improvement.</title>
        <authorList>
            <person name="Chen X."/>
        </authorList>
    </citation>
    <scope>NUCLEOTIDE SEQUENCE [LARGE SCALE GENOMIC DNA]</scope>
    <source>
        <strain evidence="3">cv. Fuhuasheng</strain>
        <tissue evidence="2">Leaves</tissue>
    </source>
</reference>
<feature type="domain" description="Replication protein A 70 kDa DNA-binding subunit B/D first OB fold" evidence="1">
    <location>
        <begin position="4"/>
        <end position="64"/>
    </location>
</feature>
<dbReference type="InterPro" id="IPR003871">
    <property type="entry name" value="RFA1B/D_OB_1st"/>
</dbReference>
<accession>A0A445C9Q3</accession>
<organism evidence="2 3">
    <name type="scientific">Arachis hypogaea</name>
    <name type="common">Peanut</name>
    <dbReference type="NCBI Taxonomy" id="3818"/>
    <lineage>
        <taxon>Eukaryota</taxon>
        <taxon>Viridiplantae</taxon>
        <taxon>Streptophyta</taxon>
        <taxon>Embryophyta</taxon>
        <taxon>Tracheophyta</taxon>
        <taxon>Spermatophyta</taxon>
        <taxon>Magnoliopsida</taxon>
        <taxon>eudicotyledons</taxon>
        <taxon>Gunneridae</taxon>
        <taxon>Pentapetalae</taxon>
        <taxon>rosids</taxon>
        <taxon>fabids</taxon>
        <taxon>Fabales</taxon>
        <taxon>Fabaceae</taxon>
        <taxon>Papilionoideae</taxon>
        <taxon>50 kb inversion clade</taxon>
        <taxon>dalbergioids sensu lato</taxon>
        <taxon>Dalbergieae</taxon>
        <taxon>Pterocarpus clade</taxon>
        <taxon>Arachis</taxon>
    </lineage>
</organism>
<name>A0A445C9Q3_ARAHY</name>
<dbReference type="SUPFAM" id="SSF50249">
    <property type="entry name" value="Nucleic acid-binding proteins"/>
    <property type="match status" value="1"/>
</dbReference>
<sequence>MEEKFDLVTDVNPKKLQSHFKVYVVRIWEVPSKYNEKEIASIEIILQDAKGGRIHCTIPRGVGKKMAWCHS</sequence>
<proteinExistence type="predicted"/>
<protein>
    <recommendedName>
        <fullName evidence="1">Replication protein A 70 kDa DNA-binding subunit B/D first OB fold domain-containing protein</fullName>
    </recommendedName>
</protein>
<comment type="caution">
    <text evidence="2">The sequence shown here is derived from an EMBL/GenBank/DDBJ whole genome shotgun (WGS) entry which is preliminary data.</text>
</comment>
<dbReference type="AlphaFoldDB" id="A0A445C9Q3"/>
<evidence type="ECO:0000313" key="2">
    <source>
        <dbReference type="EMBL" id="RYR47676.1"/>
    </source>
</evidence>
<dbReference type="Gene3D" id="2.40.50.140">
    <property type="entry name" value="Nucleic acid-binding proteins"/>
    <property type="match status" value="1"/>
</dbReference>
<dbReference type="InterPro" id="IPR012340">
    <property type="entry name" value="NA-bd_OB-fold"/>
</dbReference>
<keyword evidence="3" id="KW-1185">Reference proteome</keyword>
<dbReference type="EMBL" id="SDMP01000007">
    <property type="protein sequence ID" value="RYR47676.1"/>
    <property type="molecule type" value="Genomic_DNA"/>
</dbReference>